<evidence type="ECO:0000259" key="1">
    <source>
        <dbReference type="Pfam" id="PF14511"/>
    </source>
</evidence>
<comment type="caution">
    <text evidence="2">The sequence shown here is derived from an EMBL/GenBank/DDBJ whole genome shotgun (WGS) entry which is preliminary data.</text>
</comment>
<keyword evidence="2" id="KW-0255">Endonuclease</keyword>
<keyword evidence="3" id="KW-1185">Reference proteome</keyword>
<protein>
    <submittedName>
        <fullName evidence="2">Type II restriction endonuclease EcoO109I</fullName>
    </submittedName>
</protein>
<dbReference type="InterPro" id="IPR011335">
    <property type="entry name" value="Restrct_endonuc-II-like"/>
</dbReference>
<name>A0ABY1RF28_9MICO</name>
<reference evidence="2 3" key="1">
    <citation type="submission" date="2017-04" db="EMBL/GenBank/DDBJ databases">
        <authorList>
            <person name="Varghese N."/>
            <person name="Submissions S."/>
        </authorList>
    </citation>
    <scope>NUCLEOTIDE SEQUENCE [LARGE SCALE GENOMIC DNA]</scope>
    <source>
        <strain evidence="2 3">VKM Ac-1784</strain>
    </source>
</reference>
<accession>A0ABY1RF28</accession>
<dbReference type="GO" id="GO:0004519">
    <property type="term" value="F:endonuclease activity"/>
    <property type="evidence" value="ECO:0007669"/>
    <property type="project" value="UniProtKB-KW"/>
</dbReference>
<dbReference type="SUPFAM" id="SSF52980">
    <property type="entry name" value="Restriction endonuclease-like"/>
    <property type="match status" value="1"/>
</dbReference>
<feature type="domain" description="Type II restriction endonuclease EcoO109IR" evidence="1">
    <location>
        <begin position="6"/>
        <end position="202"/>
    </location>
</feature>
<dbReference type="Proteomes" id="UP000194464">
    <property type="component" value="Unassembled WGS sequence"/>
</dbReference>
<proteinExistence type="predicted"/>
<keyword evidence="2" id="KW-0540">Nuclease</keyword>
<evidence type="ECO:0000313" key="2">
    <source>
        <dbReference type="EMBL" id="SMQ66980.1"/>
    </source>
</evidence>
<dbReference type="InterPro" id="IPR012297">
    <property type="entry name" value="EcoO109IR_cat_dom_sf"/>
</dbReference>
<sequence length="253" mass="28546">MPQEQFDQVVEQALGLIERRFENMRTMVTVAQTNINPFLMLAMAPAYNIFSPLEAAEYMQNAKLPHGDSTAFGKFVEDRIFPIFGVIPVDEKKTQATLYSAIDGAMTIEGESFLATWKSGPWTMNQSHANEMGGSFPSIHEVTGKRLILGIFYGRATQMNNKPALVRRNTGDYFHVLIGSELWEFITGVRNAHMTVLRAIREAQRRFAVAHGGKTFNEHMIEARLQLSANFRAAFGLSGGDEDMWEMLFKHSF</sequence>
<dbReference type="CDD" id="cd22321">
    <property type="entry name" value="EcoO109I-like"/>
    <property type="match status" value="1"/>
</dbReference>
<dbReference type="InterPro" id="IPR032793">
    <property type="entry name" value="RE_EcoO109IR"/>
</dbReference>
<gene>
    <name evidence="2" type="ORF">SAMN06295909_1387</name>
</gene>
<evidence type="ECO:0000313" key="3">
    <source>
        <dbReference type="Proteomes" id="UP000194464"/>
    </source>
</evidence>
<dbReference type="Pfam" id="PF14511">
    <property type="entry name" value="RE_EcoO109I"/>
    <property type="match status" value="1"/>
</dbReference>
<dbReference type="Gene3D" id="3.40.1560.10">
    <property type="entry name" value="type ii restriction endonuclease, domain 2"/>
    <property type="match status" value="1"/>
</dbReference>
<organism evidence="2 3">
    <name type="scientific">Plantibacter elymi</name>
    <name type="common">nom. nud.</name>
    <dbReference type="NCBI Taxonomy" id="199708"/>
    <lineage>
        <taxon>Bacteria</taxon>
        <taxon>Bacillati</taxon>
        <taxon>Actinomycetota</taxon>
        <taxon>Actinomycetes</taxon>
        <taxon>Micrococcales</taxon>
        <taxon>Microbacteriaceae</taxon>
        <taxon>Plantibacter</taxon>
    </lineage>
</organism>
<keyword evidence="2" id="KW-0378">Hydrolase</keyword>
<dbReference type="EMBL" id="FXWJ01000002">
    <property type="protein sequence ID" value="SMQ66980.1"/>
    <property type="molecule type" value="Genomic_DNA"/>
</dbReference>